<protein>
    <recommendedName>
        <fullName evidence="1">Peptidase U32 collagenase domain-containing protein</fullName>
    </recommendedName>
</protein>
<reference evidence="2 3" key="1">
    <citation type="submission" date="2022-01" db="EMBL/GenBank/DDBJ databases">
        <title>Novel bile acid biosynthetic pathways are enriched in the microbiome of centenarians.</title>
        <authorList>
            <person name="Sato Y."/>
            <person name="Atarashi K."/>
            <person name="Plichta R.D."/>
            <person name="Arai Y."/>
            <person name="Sasajima S."/>
            <person name="Kearney M.S."/>
            <person name="Suda W."/>
            <person name="Takeshita K."/>
            <person name="Sasaki T."/>
            <person name="Okamoto S."/>
            <person name="Skelly N.A."/>
            <person name="Okamura Y."/>
            <person name="Vlamakis H."/>
            <person name="Li Y."/>
            <person name="Tanoue T."/>
            <person name="Takei H."/>
            <person name="Nittono H."/>
            <person name="Narushima S."/>
            <person name="Irie J."/>
            <person name="Itoh H."/>
            <person name="Moriya K."/>
            <person name="Sugiura Y."/>
            <person name="Suematsu M."/>
            <person name="Moritoki N."/>
            <person name="Shibata S."/>
            <person name="Littman R.D."/>
            <person name="Fischbach A.M."/>
            <person name="Uwamino Y."/>
            <person name="Inoue T."/>
            <person name="Honda A."/>
            <person name="Hattori M."/>
            <person name="Murai T."/>
            <person name="Xavier J.R."/>
            <person name="Hirose N."/>
            <person name="Honda K."/>
        </authorList>
    </citation>
    <scope>NUCLEOTIDE SEQUENCE [LARGE SCALE GENOMIC DNA]</scope>
    <source>
        <strain evidence="2 3">CE91-St30</strain>
    </source>
</reference>
<dbReference type="PANTHER" id="PTHR30217">
    <property type="entry name" value="PEPTIDASE U32 FAMILY"/>
    <property type="match status" value="1"/>
</dbReference>
<name>A0ABM7WLC4_9ACTN</name>
<evidence type="ECO:0000313" key="2">
    <source>
        <dbReference type="EMBL" id="BDE97185.1"/>
    </source>
</evidence>
<keyword evidence="3" id="KW-1185">Reference proteome</keyword>
<dbReference type="EMBL" id="AP025564">
    <property type="protein sequence ID" value="BDE97185.1"/>
    <property type="molecule type" value="Genomic_DNA"/>
</dbReference>
<dbReference type="PROSITE" id="PS01276">
    <property type="entry name" value="PEPTIDASE_U32"/>
    <property type="match status" value="1"/>
</dbReference>
<dbReference type="Proteomes" id="UP001320544">
    <property type="component" value="Chromosome"/>
</dbReference>
<dbReference type="PANTHER" id="PTHR30217:SF10">
    <property type="entry name" value="23S RRNA 5-HYDROXYCYTIDINE C2501 SYNTHASE"/>
    <property type="match status" value="1"/>
</dbReference>
<dbReference type="Pfam" id="PF12392">
    <property type="entry name" value="DUF3656"/>
    <property type="match status" value="1"/>
</dbReference>
<evidence type="ECO:0000313" key="3">
    <source>
        <dbReference type="Proteomes" id="UP001320544"/>
    </source>
</evidence>
<dbReference type="InterPro" id="IPR051454">
    <property type="entry name" value="RNA/ubiquinone_mod_enzymes"/>
</dbReference>
<dbReference type="InterPro" id="IPR001539">
    <property type="entry name" value="Peptidase_U32"/>
</dbReference>
<feature type="domain" description="Peptidase U32 collagenase" evidence="1">
    <location>
        <begin position="418"/>
        <end position="515"/>
    </location>
</feature>
<dbReference type="InterPro" id="IPR020988">
    <property type="entry name" value="Pept_U32_collagenase"/>
</dbReference>
<proteinExistence type="predicted"/>
<organism evidence="2 3">
    <name type="scientific">Raoultibacter timonensis</name>
    <dbReference type="NCBI Taxonomy" id="1907662"/>
    <lineage>
        <taxon>Bacteria</taxon>
        <taxon>Bacillati</taxon>
        <taxon>Actinomycetota</taxon>
        <taxon>Coriobacteriia</taxon>
        <taxon>Eggerthellales</taxon>
        <taxon>Eggerthellaceae</taxon>
        <taxon>Raoultibacter</taxon>
    </lineage>
</organism>
<gene>
    <name evidence="2" type="ORF">CE91St30_25180</name>
</gene>
<dbReference type="Pfam" id="PF01136">
    <property type="entry name" value="Peptidase_U32"/>
    <property type="match status" value="2"/>
</dbReference>
<evidence type="ECO:0000259" key="1">
    <source>
        <dbReference type="Pfam" id="PF12392"/>
    </source>
</evidence>
<accession>A0ABM7WLC4</accession>
<sequence length="826" mass="88175">MVMNTMQTEALRAAPELLAPAGNEQSLHAAVQAGADAVYLGVESFNARRSAENFTLETLARACDFAHLRSVSVYLTLNTAVLPNEADDAMELARQAFRAGVDAFIVQDIGIASELARTLPEARVHVSTQMNTHSTAGLEAVAALGAKRVTLARELSLGEVGRMASAAARLGMEVETFVHGALCVCYSGQCFMSSMIGGRSANRGLCAQACRLPYTLHNKALRKTLDAPGEHLLSPKDLRAIELLPSLVEAGVASLKIEGRMKSPDYVFAVTSVYRRALDEVLAARASTLGDSGHVRYRVADEDAQVLAEAFSRGFTTAYLEGERGNDIMSYGRPNNRGVFIGRVAQVRDGLVEIAAEDAIVAGDVLEFWTNKGHFAYPVERIDAVDGATVRVPLAKKVGKGDRVFRVRSAVAAYVDDALEPRIPVSGTVAMRIGEPLVMEFSAAGSTARIEGPVVEAARTKPVTEAEIREHVDRLGNLPFTLQSLDVTVDEGVGIGFSQLHKLRTRALGQLEEAMLEPYRARRLPRIEARRAVASRCTNRCDVAVLATNPACARAAKRAGANLIYVPALNYKRGEAVIAGQVSGTAEQAGYPKQAIIALPTVGHDGEGGSREGAVGFDPWAYVKTGKPVLVENLGQLFEASRLGALPEVGPHLPLLNRLALDAAADLGAGRVWLSPELSLVQIEALGKGAPVPLGLTVIGSQELMVTEHCLLMSQGPCNEDCASCARRKSPHYLRDRKGYEFPVVTDCCGRSHLYNAVALDIAHAVPELIEAGVSAIMVDTALMNVEETTKAVQRAVRARDIALSGGNRVAKSEGATSGHLFRGIA</sequence>